<accession>A0A5C5YRT0</accession>
<protein>
    <recommendedName>
        <fullName evidence="4">ABC-type transport auxiliary lipoprotein component domain-containing protein</fullName>
    </recommendedName>
</protein>
<evidence type="ECO:0000313" key="3">
    <source>
        <dbReference type="Proteomes" id="UP000318478"/>
    </source>
</evidence>
<sequence length="199" mass="21545" precursor="true">MPLRTAIWLIFGLLACGNCGAVPAESFELTYASPTDRLNVASGGDLLPAASRCVLRVESPHPAGTPGVARATLVVERKVAQPGWWARRFGAEPAAVTPTGAWVTDLPASEAQNLLATLDRERFYLRSRPLGAEVQIGVRRDGERFAKEFRPLAEFDALVLRVRRHGVDPRDVAADAPDEASQLSGGLCRRLPALEPARR</sequence>
<reference evidence="2 3" key="1">
    <citation type="submission" date="2019-02" db="EMBL/GenBank/DDBJ databases">
        <title>Deep-cultivation of Planctomycetes and their phenomic and genomic characterization uncovers novel biology.</title>
        <authorList>
            <person name="Wiegand S."/>
            <person name="Jogler M."/>
            <person name="Boedeker C."/>
            <person name="Pinto D."/>
            <person name="Vollmers J."/>
            <person name="Rivas-Marin E."/>
            <person name="Kohn T."/>
            <person name="Peeters S.H."/>
            <person name="Heuer A."/>
            <person name="Rast P."/>
            <person name="Oberbeckmann S."/>
            <person name="Bunk B."/>
            <person name="Jeske O."/>
            <person name="Meyerdierks A."/>
            <person name="Storesund J.E."/>
            <person name="Kallscheuer N."/>
            <person name="Luecker S."/>
            <person name="Lage O.M."/>
            <person name="Pohl T."/>
            <person name="Merkel B.J."/>
            <person name="Hornburger P."/>
            <person name="Mueller R.-W."/>
            <person name="Bruemmer F."/>
            <person name="Labrenz M."/>
            <person name="Spormann A.M."/>
            <person name="Op Den Camp H."/>
            <person name="Overmann J."/>
            <person name="Amann R."/>
            <person name="Jetten M.S.M."/>
            <person name="Mascher T."/>
            <person name="Medema M.H."/>
            <person name="Devos D.P."/>
            <person name="Kaster A.-K."/>
            <person name="Ovreas L."/>
            <person name="Rohde M."/>
            <person name="Galperin M.Y."/>
            <person name="Jogler C."/>
        </authorList>
    </citation>
    <scope>NUCLEOTIDE SEQUENCE [LARGE SCALE GENOMIC DNA]</scope>
    <source>
        <strain evidence="2 3">Pla123a</strain>
    </source>
</reference>
<evidence type="ECO:0008006" key="4">
    <source>
        <dbReference type="Google" id="ProtNLM"/>
    </source>
</evidence>
<organism evidence="2 3">
    <name type="scientific">Posidoniimonas polymericola</name>
    <dbReference type="NCBI Taxonomy" id="2528002"/>
    <lineage>
        <taxon>Bacteria</taxon>
        <taxon>Pseudomonadati</taxon>
        <taxon>Planctomycetota</taxon>
        <taxon>Planctomycetia</taxon>
        <taxon>Pirellulales</taxon>
        <taxon>Lacipirellulaceae</taxon>
        <taxon>Posidoniimonas</taxon>
    </lineage>
</organism>
<dbReference type="EMBL" id="SJPO01000004">
    <property type="protein sequence ID" value="TWT77533.1"/>
    <property type="molecule type" value="Genomic_DNA"/>
</dbReference>
<proteinExistence type="predicted"/>
<feature type="signal peptide" evidence="1">
    <location>
        <begin position="1"/>
        <end position="24"/>
    </location>
</feature>
<dbReference type="OrthoDB" id="9833451at2"/>
<feature type="chain" id="PRO_5022756808" description="ABC-type transport auxiliary lipoprotein component domain-containing protein" evidence="1">
    <location>
        <begin position="25"/>
        <end position="199"/>
    </location>
</feature>
<dbReference type="Proteomes" id="UP000318478">
    <property type="component" value="Unassembled WGS sequence"/>
</dbReference>
<evidence type="ECO:0000313" key="2">
    <source>
        <dbReference type="EMBL" id="TWT77533.1"/>
    </source>
</evidence>
<keyword evidence="1" id="KW-0732">Signal</keyword>
<keyword evidence="3" id="KW-1185">Reference proteome</keyword>
<gene>
    <name evidence="2" type="ORF">Pla123a_21940</name>
</gene>
<dbReference type="PROSITE" id="PS51257">
    <property type="entry name" value="PROKAR_LIPOPROTEIN"/>
    <property type="match status" value="1"/>
</dbReference>
<dbReference type="RefSeq" id="WP_146586754.1">
    <property type="nucleotide sequence ID" value="NZ_SJPO01000004.1"/>
</dbReference>
<evidence type="ECO:0000256" key="1">
    <source>
        <dbReference type="SAM" id="SignalP"/>
    </source>
</evidence>
<dbReference type="AlphaFoldDB" id="A0A5C5YRT0"/>
<name>A0A5C5YRT0_9BACT</name>
<comment type="caution">
    <text evidence="2">The sequence shown here is derived from an EMBL/GenBank/DDBJ whole genome shotgun (WGS) entry which is preliminary data.</text>
</comment>